<evidence type="ECO:0008006" key="3">
    <source>
        <dbReference type="Google" id="ProtNLM"/>
    </source>
</evidence>
<comment type="caution">
    <text evidence="1">The sequence shown here is derived from an EMBL/GenBank/DDBJ whole genome shotgun (WGS) entry which is preliminary data.</text>
</comment>
<name>A0AAV1UVB8_9STRA</name>
<reference evidence="1" key="1">
    <citation type="submission" date="2024-01" db="EMBL/GenBank/DDBJ databases">
        <authorList>
            <person name="Webb A."/>
        </authorList>
    </citation>
    <scope>NUCLEOTIDE SEQUENCE</scope>
    <source>
        <strain evidence="1">Pm1</strain>
    </source>
</reference>
<protein>
    <recommendedName>
        <fullName evidence="3">RxLR effector candidate protein</fullName>
    </recommendedName>
</protein>
<dbReference type="AlphaFoldDB" id="A0AAV1UVB8"/>
<dbReference type="EMBL" id="CAKLBY020000231">
    <property type="protein sequence ID" value="CAK7938500.1"/>
    <property type="molecule type" value="Genomic_DNA"/>
</dbReference>
<evidence type="ECO:0000313" key="1">
    <source>
        <dbReference type="EMBL" id="CAK7938500.1"/>
    </source>
</evidence>
<dbReference type="Proteomes" id="UP001162060">
    <property type="component" value="Unassembled WGS sequence"/>
</dbReference>
<accession>A0AAV1UVB8</accession>
<evidence type="ECO:0000313" key="2">
    <source>
        <dbReference type="Proteomes" id="UP001162060"/>
    </source>
</evidence>
<proteinExistence type="predicted"/>
<sequence>MCRNIGALLATADSTSGFREMEVGAPDAIESKTAKEVLLRSRSFNGIEEHEDRSRLLGGVVSELITRFTSAIAEIGGTIDAHLRALVGELTADPIVCKWDREVDRMVEDYYKGRERPEGDFVSLTIKLHGTPGFRNIRPKLKQFIRRVPFSFLKLHNDGWENGIADTAKYAFMLKMDPLYEEYGYELEYQMFISWILKRKNPEDIVAAFLSEGESSYNLDVVKNTVARYMEVITRMKKILPR</sequence>
<organism evidence="1 2">
    <name type="scientific">Peronospora matthiolae</name>
    <dbReference type="NCBI Taxonomy" id="2874970"/>
    <lineage>
        <taxon>Eukaryota</taxon>
        <taxon>Sar</taxon>
        <taxon>Stramenopiles</taxon>
        <taxon>Oomycota</taxon>
        <taxon>Peronosporomycetes</taxon>
        <taxon>Peronosporales</taxon>
        <taxon>Peronosporaceae</taxon>
        <taxon>Peronospora</taxon>
    </lineage>
</organism>
<gene>
    <name evidence="1" type="ORF">PM001_LOCUS23650</name>
</gene>